<feature type="region of interest" description="Disordered" evidence="17">
    <location>
        <begin position="1"/>
        <end position="46"/>
    </location>
</feature>
<evidence type="ECO:0000256" key="6">
    <source>
        <dbReference type="ARBA" id="ARBA00022692"/>
    </source>
</evidence>
<evidence type="ECO:0000256" key="12">
    <source>
        <dbReference type="ARBA" id="ARBA00024143"/>
    </source>
</evidence>
<sequence>MLGRSGGSRPAVRRPPSKISRTQPEKTGAVEAPPSRTETPRTKLETNMLSPSLYTSCALKGFNQTLDKAAAQPATFVASTKEPTIASGKDNSSLKFFADLAAGGVSGGISKTLVAPIERVKLLIQTQDANPRIISGEVPRYTGVVNCFSRVAAEQGIGSFWRGNMANVVRYFPTQAFNFAFKDTIKGFFPKYNPQTEFMPFFLTNLASGGLAGAASLTIVYPLDFARTRLAADVGTGGQREFTGLVDCLSKTAKAGGPIALYQGFGVSVQGIVVYRGAYFGLYDTAKGAIFGENEKDAGIIAKWAVAQCVTIASGIVSYPFDTVRRRLMMQSGKKEKLYNGTLDCWAKIAKNEGMGAFFKGAFSNVLRGTGGALVLVMYDELKKIIDASL</sequence>
<evidence type="ECO:0000256" key="14">
    <source>
        <dbReference type="PROSITE-ProRule" id="PRU00282"/>
    </source>
</evidence>
<evidence type="ECO:0000256" key="10">
    <source>
        <dbReference type="ARBA" id="ARBA00023128"/>
    </source>
</evidence>
<evidence type="ECO:0000256" key="5">
    <source>
        <dbReference type="ARBA" id="ARBA00022449"/>
    </source>
</evidence>
<evidence type="ECO:0000256" key="2">
    <source>
        <dbReference type="ARBA" id="ARBA00006375"/>
    </source>
</evidence>
<keyword evidence="7" id="KW-0677">Repeat</keyword>
<keyword evidence="10" id="KW-0496">Mitochondrion</keyword>
<feature type="repeat" description="Solcar" evidence="14">
    <location>
        <begin position="200"/>
        <end position="289"/>
    </location>
</feature>
<comment type="function">
    <text evidence="13">ADP:ATP antiporter that mediates import of ADP into the mitochondrial matrix for ATP synthesis, and export of ATP out to fuel the cell. Cycles between the cytoplasmic-open state (c-state) and the matrix-open state (m-state): operates by the alternating access mechanism with a single substrate-binding site intermittently exposed to either the cytosolic (c-state) or matrix (m-state) side of the inner mitochondrial membrane.</text>
</comment>
<keyword evidence="5" id="KW-0050">Antiport</keyword>
<dbReference type="InterPro" id="IPR018108">
    <property type="entry name" value="MCP_transmembrane"/>
</dbReference>
<evidence type="ECO:0000313" key="19">
    <source>
        <dbReference type="Proteomes" id="UP001472866"/>
    </source>
</evidence>
<evidence type="ECO:0000256" key="13">
    <source>
        <dbReference type="ARBA" id="ARBA00045250"/>
    </source>
</evidence>
<dbReference type="PANTHER" id="PTHR45635">
    <property type="entry name" value="ADP,ATP CARRIER PROTEIN 1-RELATED-RELATED"/>
    <property type="match status" value="1"/>
</dbReference>
<accession>A0AAX4PHD4</accession>
<feature type="repeat" description="Solcar" evidence="14">
    <location>
        <begin position="94"/>
        <end position="188"/>
    </location>
</feature>
<dbReference type="PROSITE" id="PS50920">
    <property type="entry name" value="SOLCAR"/>
    <property type="match status" value="3"/>
</dbReference>
<comment type="subcellular location">
    <subcellularLocation>
        <location evidence="16">Membrane</location>
        <topology evidence="16">Multi-pass membrane protein</topology>
    </subcellularLocation>
    <subcellularLocation>
        <location evidence="1">Mitochondrion inner membrane</location>
        <topology evidence="1">Multi-pass membrane protein</topology>
    </subcellularLocation>
</comment>
<evidence type="ECO:0000256" key="17">
    <source>
        <dbReference type="SAM" id="MobiDB-lite"/>
    </source>
</evidence>
<comment type="subunit">
    <text evidence="3 16">Monomer.</text>
</comment>
<dbReference type="InterPro" id="IPR023395">
    <property type="entry name" value="MCP_dom_sf"/>
</dbReference>
<evidence type="ECO:0000256" key="7">
    <source>
        <dbReference type="ARBA" id="ARBA00022737"/>
    </source>
</evidence>
<keyword evidence="11 14" id="KW-0472">Membrane</keyword>
<dbReference type="EMBL" id="CP151511">
    <property type="protein sequence ID" value="WZN65134.1"/>
    <property type="molecule type" value="Genomic_DNA"/>
</dbReference>
<dbReference type="GO" id="GO:0140021">
    <property type="term" value="P:mitochondrial ADP transmembrane transport"/>
    <property type="evidence" value="ECO:0007669"/>
    <property type="project" value="InterPro"/>
</dbReference>
<keyword evidence="19" id="KW-1185">Reference proteome</keyword>
<evidence type="ECO:0000256" key="16">
    <source>
        <dbReference type="RuleBase" id="RU368008"/>
    </source>
</evidence>
<dbReference type="PRINTS" id="PR00926">
    <property type="entry name" value="MITOCARRIER"/>
</dbReference>
<dbReference type="SUPFAM" id="SSF103506">
    <property type="entry name" value="Mitochondrial carrier"/>
    <property type="match status" value="1"/>
</dbReference>
<evidence type="ECO:0000256" key="4">
    <source>
        <dbReference type="ARBA" id="ARBA00022448"/>
    </source>
</evidence>
<comment type="catalytic activity">
    <reaction evidence="12">
        <text>ADP(in) + ATP(out) = ADP(out) + ATP(in)</text>
        <dbReference type="Rhea" id="RHEA:34999"/>
        <dbReference type="ChEBI" id="CHEBI:30616"/>
        <dbReference type="ChEBI" id="CHEBI:456216"/>
    </reaction>
    <physiologicalReaction direction="left-to-right" evidence="12">
        <dbReference type="Rhea" id="RHEA:35000"/>
    </physiologicalReaction>
</comment>
<dbReference type="Proteomes" id="UP001472866">
    <property type="component" value="Chromosome 11"/>
</dbReference>
<comment type="similarity">
    <text evidence="2 15">Belongs to the mitochondrial carrier (TC 2.A.29) family.</text>
</comment>
<dbReference type="FunFam" id="1.50.40.10:FF:000061">
    <property type="entry name" value="ADP/ATP transporter on adenylate translocase"/>
    <property type="match status" value="1"/>
</dbReference>
<proteinExistence type="inferred from homology"/>
<feature type="repeat" description="Solcar" evidence="14">
    <location>
        <begin position="298"/>
        <end position="385"/>
    </location>
</feature>
<dbReference type="Gene3D" id="1.50.40.10">
    <property type="entry name" value="Mitochondrial carrier domain"/>
    <property type="match status" value="1"/>
</dbReference>
<keyword evidence="6 14" id="KW-0812">Transmembrane</keyword>
<keyword evidence="4 15" id="KW-0813">Transport</keyword>
<dbReference type="PRINTS" id="PR00927">
    <property type="entry name" value="ADPTRNSLCASE"/>
</dbReference>
<dbReference type="GO" id="GO:0005471">
    <property type="term" value="F:ATP:ADP antiporter activity"/>
    <property type="evidence" value="ECO:0007669"/>
    <property type="project" value="UniProtKB-UniRule"/>
</dbReference>
<gene>
    <name evidence="18" type="ORF">HKI87_11g66910</name>
</gene>
<name>A0AAX4PHD4_9CHLO</name>
<dbReference type="PANTHER" id="PTHR45635:SF14">
    <property type="entry name" value="ADP_ATP TRANSLOCASE"/>
    <property type="match status" value="1"/>
</dbReference>
<keyword evidence="9" id="KW-1133">Transmembrane helix</keyword>
<organism evidence="18 19">
    <name type="scientific">Chloropicon roscoffensis</name>
    <dbReference type="NCBI Taxonomy" id="1461544"/>
    <lineage>
        <taxon>Eukaryota</taxon>
        <taxon>Viridiplantae</taxon>
        <taxon>Chlorophyta</taxon>
        <taxon>Chloropicophyceae</taxon>
        <taxon>Chloropicales</taxon>
        <taxon>Chloropicaceae</taxon>
        <taxon>Chloropicon</taxon>
    </lineage>
</organism>
<evidence type="ECO:0000256" key="11">
    <source>
        <dbReference type="ARBA" id="ARBA00023136"/>
    </source>
</evidence>
<evidence type="ECO:0000256" key="9">
    <source>
        <dbReference type="ARBA" id="ARBA00022989"/>
    </source>
</evidence>
<dbReference type="InterPro" id="IPR002067">
    <property type="entry name" value="MCP"/>
</dbReference>
<evidence type="ECO:0000313" key="18">
    <source>
        <dbReference type="EMBL" id="WZN65134.1"/>
    </source>
</evidence>
<dbReference type="GO" id="GO:0005743">
    <property type="term" value="C:mitochondrial inner membrane"/>
    <property type="evidence" value="ECO:0007669"/>
    <property type="project" value="UniProtKB-SubCell"/>
</dbReference>
<protein>
    <recommendedName>
        <fullName evidence="16">ADP/ATP translocase</fullName>
    </recommendedName>
    <alternativeName>
        <fullName evidence="16">ADP,ATP carrier protein</fullName>
    </alternativeName>
</protein>
<evidence type="ECO:0000256" key="15">
    <source>
        <dbReference type="RuleBase" id="RU000488"/>
    </source>
</evidence>
<evidence type="ECO:0000256" key="8">
    <source>
        <dbReference type="ARBA" id="ARBA00022792"/>
    </source>
</evidence>
<dbReference type="AlphaFoldDB" id="A0AAX4PHD4"/>
<evidence type="ECO:0000256" key="3">
    <source>
        <dbReference type="ARBA" id="ARBA00011245"/>
    </source>
</evidence>
<keyword evidence="8" id="KW-0999">Mitochondrion inner membrane</keyword>
<dbReference type="GO" id="GO:1990544">
    <property type="term" value="P:mitochondrial ATP transmembrane transport"/>
    <property type="evidence" value="ECO:0007669"/>
    <property type="project" value="InterPro"/>
</dbReference>
<dbReference type="InterPro" id="IPR002113">
    <property type="entry name" value="ADT_euk_type"/>
</dbReference>
<dbReference type="Pfam" id="PF00153">
    <property type="entry name" value="Mito_carr"/>
    <property type="match status" value="3"/>
</dbReference>
<reference evidence="18 19" key="1">
    <citation type="submission" date="2024-03" db="EMBL/GenBank/DDBJ databases">
        <title>Complete genome sequence of the green alga Chloropicon roscoffensis RCC1871.</title>
        <authorList>
            <person name="Lemieux C."/>
            <person name="Pombert J.-F."/>
            <person name="Otis C."/>
            <person name="Turmel M."/>
        </authorList>
    </citation>
    <scope>NUCLEOTIDE SEQUENCE [LARGE SCALE GENOMIC DNA]</scope>
    <source>
        <strain evidence="18 19">RCC1871</strain>
    </source>
</reference>
<comment type="function">
    <text evidence="16">Catalyzes the exchange of ADP and ATP across the membrane.</text>
</comment>
<evidence type="ECO:0000256" key="1">
    <source>
        <dbReference type="ARBA" id="ARBA00004448"/>
    </source>
</evidence>